<accession>A0A0C9ZHX4</accession>
<reference evidence="1 2" key="1">
    <citation type="submission" date="2014-04" db="EMBL/GenBank/DDBJ databases">
        <authorList>
            <consortium name="DOE Joint Genome Institute"/>
            <person name="Kuo A."/>
            <person name="Kohler A."/>
            <person name="Costa M.D."/>
            <person name="Nagy L.G."/>
            <person name="Floudas D."/>
            <person name="Copeland A."/>
            <person name="Barry K.W."/>
            <person name="Cichocki N."/>
            <person name="Veneault-Fourrey C."/>
            <person name="LaButti K."/>
            <person name="Lindquist E.A."/>
            <person name="Lipzen A."/>
            <person name="Lundell T."/>
            <person name="Morin E."/>
            <person name="Murat C."/>
            <person name="Sun H."/>
            <person name="Tunlid A."/>
            <person name="Henrissat B."/>
            <person name="Grigoriev I.V."/>
            <person name="Hibbett D.S."/>
            <person name="Martin F."/>
            <person name="Nordberg H.P."/>
            <person name="Cantor M.N."/>
            <person name="Hua S.X."/>
        </authorList>
    </citation>
    <scope>NUCLEOTIDE SEQUENCE [LARGE SCALE GENOMIC DNA]</scope>
    <source>
        <strain evidence="1 2">441</strain>
    </source>
</reference>
<dbReference type="AlphaFoldDB" id="A0A0C9ZHX4"/>
<sequence>MKQMKRSMDSVFALTTTYLDAIIVVIDLESTRAARSTEAEGIVEGSIPEDVEAELESHGTEYTERPDGSRLSLRDVAILCTTSNSSRMLPHAEPHISD</sequence>
<evidence type="ECO:0000313" key="2">
    <source>
        <dbReference type="Proteomes" id="UP000054018"/>
    </source>
</evidence>
<evidence type="ECO:0000313" key="1">
    <source>
        <dbReference type="EMBL" id="KIK19588.1"/>
    </source>
</evidence>
<name>A0A0C9ZHX4_9AGAM</name>
<dbReference type="EMBL" id="KN833781">
    <property type="protein sequence ID" value="KIK19588.1"/>
    <property type="molecule type" value="Genomic_DNA"/>
</dbReference>
<protein>
    <submittedName>
        <fullName evidence="1">Uncharacterized protein</fullName>
    </submittedName>
</protein>
<gene>
    <name evidence="1" type="ORF">PISMIDRAFT_13536</name>
</gene>
<keyword evidence="2" id="KW-1185">Reference proteome</keyword>
<organism evidence="1 2">
    <name type="scientific">Pisolithus microcarpus 441</name>
    <dbReference type="NCBI Taxonomy" id="765257"/>
    <lineage>
        <taxon>Eukaryota</taxon>
        <taxon>Fungi</taxon>
        <taxon>Dikarya</taxon>
        <taxon>Basidiomycota</taxon>
        <taxon>Agaricomycotina</taxon>
        <taxon>Agaricomycetes</taxon>
        <taxon>Agaricomycetidae</taxon>
        <taxon>Boletales</taxon>
        <taxon>Sclerodermatineae</taxon>
        <taxon>Pisolithaceae</taxon>
        <taxon>Pisolithus</taxon>
    </lineage>
</organism>
<dbReference type="HOGENOM" id="CLU_2334486_0_0_1"/>
<proteinExistence type="predicted"/>
<reference evidence="2" key="2">
    <citation type="submission" date="2015-01" db="EMBL/GenBank/DDBJ databases">
        <title>Evolutionary Origins and Diversification of the Mycorrhizal Mutualists.</title>
        <authorList>
            <consortium name="DOE Joint Genome Institute"/>
            <consortium name="Mycorrhizal Genomics Consortium"/>
            <person name="Kohler A."/>
            <person name="Kuo A."/>
            <person name="Nagy L.G."/>
            <person name="Floudas D."/>
            <person name="Copeland A."/>
            <person name="Barry K.W."/>
            <person name="Cichocki N."/>
            <person name="Veneault-Fourrey C."/>
            <person name="LaButti K."/>
            <person name="Lindquist E.A."/>
            <person name="Lipzen A."/>
            <person name="Lundell T."/>
            <person name="Morin E."/>
            <person name="Murat C."/>
            <person name="Riley R."/>
            <person name="Ohm R."/>
            <person name="Sun H."/>
            <person name="Tunlid A."/>
            <person name="Henrissat B."/>
            <person name="Grigoriev I.V."/>
            <person name="Hibbett D.S."/>
            <person name="Martin F."/>
        </authorList>
    </citation>
    <scope>NUCLEOTIDE SEQUENCE [LARGE SCALE GENOMIC DNA]</scope>
    <source>
        <strain evidence="2">441</strain>
    </source>
</reference>
<dbReference type="Proteomes" id="UP000054018">
    <property type="component" value="Unassembled WGS sequence"/>
</dbReference>